<name>A0AAD3Y5L2_NEPGR</name>
<dbReference type="AlphaFoldDB" id="A0AAD3Y5L2"/>
<evidence type="ECO:0000313" key="3">
    <source>
        <dbReference type="Proteomes" id="UP001279734"/>
    </source>
</evidence>
<sequence>MVNQSSLPYHNLFSSLPTTPPAADSATINLHLPPAPTIPIPKYPPKSQKYRKPSPQNPSKPHPTFKIPHRTTKYYKPIRKDRERLISPGGDRAVIIGESGVSYLLPGSPFVFQFS</sequence>
<dbReference type="EMBL" id="BSYO01000033">
    <property type="protein sequence ID" value="GMH27646.1"/>
    <property type="molecule type" value="Genomic_DNA"/>
</dbReference>
<keyword evidence="3" id="KW-1185">Reference proteome</keyword>
<feature type="region of interest" description="Disordered" evidence="1">
    <location>
        <begin position="1"/>
        <end position="69"/>
    </location>
</feature>
<evidence type="ECO:0000313" key="2">
    <source>
        <dbReference type="EMBL" id="GMH27646.1"/>
    </source>
</evidence>
<protein>
    <submittedName>
        <fullName evidence="2">Uncharacterized protein</fullName>
    </submittedName>
</protein>
<accession>A0AAD3Y5L2</accession>
<proteinExistence type="predicted"/>
<dbReference type="Proteomes" id="UP001279734">
    <property type="component" value="Unassembled WGS sequence"/>
</dbReference>
<feature type="compositionally biased region" description="Polar residues" evidence="1">
    <location>
        <begin position="1"/>
        <end position="17"/>
    </location>
</feature>
<organism evidence="2 3">
    <name type="scientific">Nepenthes gracilis</name>
    <name type="common">Slender pitcher plant</name>
    <dbReference type="NCBI Taxonomy" id="150966"/>
    <lineage>
        <taxon>Eukaryota</taxon>
        <taxon>Viridiplantae</taxon>
        <taxon>Streptophyta</taxon>
        <taxon>Embryophyta</taxon>
        <taxon>Tracheophyta</taxon>
        <taxon>Spermatophyta</taxon>
        <taxon>Magnoliopsida</taxon>
        <taxon>eudicotyledons</taxon>
        <taxon>Gunneridae</taxon>
        <taxon>Pentapetalae</taxon>
        <taxon>Caryophyllales</taxon>
        <taxon>Nepenthaceae</taxon>
        <taxon>Nepenthes</taxon>
    </lineage>
</organism>
<reference evidence="2" key="1">
    <citation type="submission" date="2023-05" db="EMBL/GenBank/DDBJ databases">
        <title>Nepenthes gracilis genome sequencing.</title>
        <authorList>
            <person name="Fukushima K."/>
        </authorList>
    </citation>
    <scope>NUCLEOTIDE SEQUENCE</scope>
    <source>
        <strain evidence="2">SING2019-196</strain>
    </source>
</reference>
<evidence type="ECO:0000256" key="1">
    <source>
        <dbReference type="SAM" id="MobiDB-lite"/>
    </source>
</evidence>
<gene>
    <name evidence="2" type="ORF">Nepgr_029489</name>
</gene>
<feature type="compositionally biased region" description="Pro residues" evidence="1">
    <location>
        <begin position="33"/>
        <end position="44"/>
    </location>
</feature>
<comment type="caution">
    <text evidence="2">The sequence shown here is derived from an EMBL/GenBank/DDBJ whole genome shotgun (WGS) entry which is preliminary data.</text>
</comment>